<evidence type="ECO:0000256" key="4">
    <source>
        <dbReference type="ARBA" id="ARBA00022475"/>
    </source>
</evidence>
<name>A0A2S9H1T2_9BURK</name>
<evidence type="ECO:0000256" key="2">
    <source>
        <dbReference type="ARBA" id="ARBA00004651"/>
    </source>
</evidence>
<accession>A0A2S9H1T2</accession>
<dbReference type="InterPro" id="IPR000067">
    <property type="entry name" value="FlgMring_FliF"/>
</dbReference>
<feature type="compositionally biased region" description="Polar residues" evidence="10">
    <location>
        <begin position="294"/>
        <end position="307"/>
    </location>
</feature>
<comment type="caution">
    <text evidence="14">The sequence shown here is derived from an EMBL/GenBank/DDBJ whole genome shotgun (WGS) entry which is preliminary data.</text>
</comment>
<dbReference type="PANTHER" id="PTHR30046:SF0">
    <property type="entry name" value="FLAGELLAR M-RING PROTEIN"/>
    <property type="match status" value="1"/>
</dbReference>
<evidence type="ECO:0000256" key="7">
    <source>
        <dbReference type="ARBA" id="ARBA00023136"/>
    </source>
</evidence>
<evidence type="ECO:0000256" key="6">
    <source>
        <dbReference type="ARBA" id="ARBA00022989"/>
    </source>
</evidence>
<dbReference type="Gene3D" id="3.30.300.30">
    <property type="match status" value="1"/>
</dbReference>
<dbReference type="InterPro" id="IPR043427">
    <property type="entry name" value="YscJ/FliF"/>
</dbReference>
<dbReference type="GO" id="GO:0009431">
    <property type="term" value="C:bacterial-type flagellum basal body, MS ring"/>
    <property type="evidence" value="ECO:0007669"/>
    <property type="project" value="InterPro"/>
</dbReference>
<comment type="similarity">
    <text evidence="3 9">Belongs to the FliF family.</text>
</comment>
<dbReference type="AlphaFoldDB" id="A0A2S9H1T2"/>
<dbReference type="PRINTS" id="PR01009">
    <property type="entry name" value="FLGMRINGFLIF"/>
</dbReference>
<feature type="domain" description="Flagellar M-ring N-terminal" evidence="12">
    <location>
        <begin position="39"/>
        <end position="212"/>
    </location>
</feature>
<dbReference type="OrthoDB" id="8554211at2"/>
<dbReference type="PANTHER" id="PTHR30046">
    <property type="entry name" value="FLAGELLAR M-RING PROTEIN"/>
    <property type="match status" value="1"/>
</dbReference>
<evidence type="ECO:0000313" key="15">
    <source>
        <dbReference type="Proteomes" id="UP000237839"/>
    </source>
</evidence>
<evidence type="ECO:0000256" key="8">
    <source>
        <dbReference type="ARBA" id="ARBA00023143"/>
    </source>
</evidence>
<dbReference type="PIRSF" id="PIRSF004862">
    <property type="entry name" value="FliF"/>
    <property type="match status" value="1"/>
</dbReference>
<evidence type="ECO:0000256" key="10">
    <source>
        <dbReference type="SAM" id="MobiDB-lite"/>
    </source>
</evidence>
<dbReference type="Pfam" id="PF08345">
    <property type="entry name" value="YscJ_FliF_C"/>
    <property type="match status" value="1"/>
</dbReference>
<feature type="transmembrane region" description="Helical" evidence="11">
    <location>
        <begin position="14"/>
        <end position="38"/>
    </location>
</feature>
<dbReference type="InterPro" id="IPR013556">
    <property type="entry name" value="Flag_M-ring_C"/>
</dbReference>
<evidence type="ECO:0000313" key="14">
    <source>
        <dbReference type="EMBL" id="PRC93910.1"/>
    </source>
</evidence>
<proteinExistence type="inferred from homology"/>
<keyword evidence="6 11" id="KW-1133">Transmembrane helix</keyword>
<keyword evidence="15" id="KW-1185">Reference proteome</keyword>
<evidence type="ECO:0000256" key="1">
    <source>
        <dbReference type="ARBA" id="ARBA00004117"/>
    </source>
</evidence>
<dbReference type="RefSeq" id="WP_105531184.1">
    <property type="nucleotide sequence ID" value="NZ_PUGF01000005.1"/>
</dbReference>
<dbReference type="EMBL" id="PUGF01000005">
    <property type="protein sequence ID" value="PRC93910.1"/>
    <property type="molecule type" value="Genomic_DNA"/>
</dbReference>
<dbReference type="NCBIfam" id="TIGR00206">
    <property type="entry name" value="fliF"/>
    <property type="match status" value="1"/>
</dbReference>
<evidence type="ECO:0000256" key="3">
    <source>
        <dbReference type="ARBA" id="ARBA00007971"/>
    </source>
</evidence>
<comment type="function">
    <text evidence="9">The M ring may be actively involved in energy transduction.</text>
</comment>
<evidence type="ECO:0000256" key="5">
    <source>
        <dbReference type="ARBA" id="ARBA00022692"/>
    </source>
</evidence>
<sequence length="492" mass="52826">MTIFKQIWERLDQAARIGLVLCLFVLAGAMIGLSFWFLKPDYQVLFSDLAPADAAAMTTELDHMKIPYHLDGGGNTILVLADEVYKTRLKLVGRDLPLHGTIGFELFNNADIGMTEFAQKVNYQRALQGELTRTILSYEEIQAARVHLALPEQTLFKKTTAQAKASVSLTLKPGKTLQPHEVQGIQRLVAASVPDIQEQDVTVIDQHGVALTRPASSDSENTESGASNLDSKEAIERYFTHKVSDVLDRTFGAGQSIASVDVVLNHDAVKTTTENVLGSDDATPTGVIVHEHQTGQGSPPDTQQGTIQAGGPTHPNPATSTNRDVDYQVGRRVEQVVTGPGTIDKINVAVVVRQPLDASQIDRISDIIAKAVGIDKARGDGIAVYTITQFGTGQNTLAPTSAEQPATAAPVTASIDSVPETHSSARTAPTTVTIVLVSLIVPIVLIALGILLRSGKPGQAQPTPLTHQEREELLARVRHWLDAKSGKHGDIA</sequence>
<gene>
    <name evidence="14" type="ORF">S2091_1519</name>
</gene>
<comment type="subcellular location">
    <subcellularLocation>
        <location evidence="1 9">Bacterial flagellum basal body</location>
    </subcellularLocation>
    <subcellularLocation>
        <location evidence="2">Cell membrane</location>
        <topology evidence="2">Multi-pass membrane protein</topology>
    </subcellularLocation>
</comment>
<dbReference type="InterPro" id="IPR045851">
    <property type="entry name" value="AMP-bd_C_sf"/>
</dbReference>
<keyword evidence="14" id="KW-0966">Cell projection</keyword>
<dbReference type="InterPro" id="IPR006182">
    <property type="entry name" value="FliF_N_dom"/>
</dbReference>
<keyword evidence="7 11" id="KW-0472">Membrane</keyword>
<dbReference type="GO" id="GO:0003774">
    <property type="term" value="F:cytoskeletal motor activity"/>
    <property type="evidence" value="ECO:0007669"/>
    <property type="project" value="InterPro"/>
</dbReference>
<feature type="region of interest" description="Disordered" evidence="10">
    <location>
        <begin position="290"/>
        <end position="323"/>
    </location>
</feature>
<dbReference type="Proteomes" id="UP000237839">
    <property type="component" value="Unassembled WGS sequence"/>
</dbReference>
<feature type="transmembrane region" description="Helical" evidence="11">
    <location>
        <begin position="432"/>
        <end position="452"/>
    </location>
</feature>
<keyword evidence="8 9" id="KW-0975">Bacterial flagellum</keyword>
<evidence type="ECO:0000256" key="11">
    <source>
        <dbReference type="SAM" id="Phobius"/>
    </source>
</evidence>
<evidence type="ECO:0000259" key="12">
    <source>
        <dbReference type="Pfam" id="PF01514"/>
    </source>
</evidence>
<dbReference type="GO" id="GO:0005886">
    <property type="term" value="C:plasma membrane"/>
    <property type="evidence" value="ECO:0007669"/>
    <property type="project" value="UniProtKB-SubCell"/>
</dbReference>
<feature type="domain" description="Flagellar M-ring C-terminal" evidence="13">
    <location>
        <begin position="247"/>
        <end position="387"/>
    </location>
</feature>
<keyword evidence="5 11" id="KW-0812">Transmembrane</keyword>
<reference evidence="14 15" key="1">
    <citation type="submission" date="2018-02" db="EMBL/GenBank/DDBJ databases">
        <title>Solimicrobium silvestre gen. nov., sp. nov., isolated from alpine forest soil.</title>
        <authorList>
            <person name="Margesin R."/>
            <person name="Albuquerque L."/>
            <person name="Zhang D.-C."/>
            <person name="Froufe H.J.C."/>
            <person name="Severino R."/>
            <person name="Roxo I."/>
            <person name="Egas C."/>
            <person name="Da Costa M.S."/>
        </authorList>
    </citation>
    <scope>NUCLEOTIDE SEQUENCE [LARGE SCALE GENOMIC DNA]</scope>
    <source>
        <strain evidence="14 15">S20-91</strain>
    </source>
</reference>
<dbReference type="Pfam" id="PF01514">
    <property type="entry name" value="YscJ_FliF"/>
    <property type="match status" value="1"/>
</dbReference>
<keyword evidence="14" id="KW-0282">Flagellum</keyword>
<keyword evidence="14" id="KW-0969">Cilium</keyword>
<dbReference type="GO" id="GO:0071973">
    <property type="term" value="P:bacterial-type flagellum-dependent cell motility"/>
    <property type="evidence" value="ECO:0007669"/>
    <property type="project" value="InterPro"/>
</dbReference>
<keyword evidence="4" id="KW-1003">Cell membrane</keyword>
<protein>
    <recommendedName>
        <fullName evidence="9">Flagellar M-ring protein</fullName>
    </recommendedName>
</protein>
<evidence type="ECO:0000256" key="9">
    <source>
        <dbReference type="PIRNR" id="PIRNR004862"/>
    </source>
</evidence>
<evidence type="ECO:0000259" key="13">
    <source>
        <dbReference type="Pfam" id="PF08345"/>
    </source>
</evidence>
<organism evidence="14 15">
    <name type="scientific">Solimicrobium silvestre</name>
    <dbReference type="NCBI Taxonomy" id="2099400"/>
    <lineage>
        <taxon>Bacteria</taxon>
        <taxon>Pseudomonadati</taxon>
        <taxon>Pseudomonadota</taxon>
        <taxon>Betaproteobacteria</taxon>
        <taxon>Burkholderiales</taxon>
        <taxon>Oxalobacteraceae</taxon>
        <taxon>Solimicrobium</taxon>
    </lineage>
</organism>